<dbReference type="Pfam" id="PF03729">
    <property type="entry name" value="DUF308"/>
    <property type="match status" value="1"/>
</dbReference>
<dbReference type="EMBL" id="CP020330">
    <property type="protein sequence ID" value="AQZ53128.1"/>
    <property type="molecule type" value="Genomic_DNA"/>
</dbReference>
<dbReference type="PANTHER" id="PTHR34989">
    <property type="entry name" value="PROTEIN HDED"/>
    <property type="match status" value="1"/>
</dbReference>
<protein>
    <submittedName>
        <fullName evidence="2">Acid-resistance membrane protein</fullName>
    </submittedName>
</protein>
<evidence type="ECO:0000313" key="2">
    <source>
        <dbReference type="EMBL" id="AQZ53128.1"/>
    </source>
</evidence>
<reference evidence="2 3" key="1">
    <citation type="submission" date="2017-03" db="EMBL/GenBank/DDBJ databases">
        <title>Foreign affairs: Plasmid Transfer between Roseobacters and Rhizobia.</title>
        <authorList>
            <person name="Bartling P."/>
            <person name="Bunk B."/>
            <person name="Overmann J."/>
            <person name="Brinkmann H."/>
            <person name="Petersen J."/>
        </authorList>
    </citation>
    <scope>NUCLEOTIDE SEQUENCE [LARGE SCALE GENOMIC DNA]</scope>
    <source>
        <strain evidence="2 3">MACL11</strain>
    </source>
</reference>
<dbReference type="PANTHER" id="PTHR34989:SF1">
    <property type="entry name" value="PROTEIN HDED"/>
    <property type="match status" value="1"/>
</dbReference>
<feature type="transmembrane region" description="Helical" evidence="1">
    <location>
        <begin position="20"/>
        <end position="41"/>
    </location>
</feature>
<accession>A0A1U9Z624</accession>
<dbReference type="GO" id="GO:0005886">
    <property type="term" value="C:plasma membrane"/>
    <property type="evidence" value="ECO:0007669"/>
    <property type="project" value="TreeGrafter"/>
</dbReference>
<dbReference type="InterPro" id="IPR052712">
    <property type="entry name" value="Acid_resist_chaperone_HdeD"/>
</dbReference>
<sequence length="187" mass="20402">MTILEQQELNADKVRGRWGWVLAFGVLLIVLSLVLLGNLVVATVASVVFFGAMLIVAGVIHLSQLFYNRRTGHVAFWLISGLLYVLAGIFVMRNPMLASGVFTIMVGISLAIAGGFRIYLGMTMRPVKGWGWIIFSGLVLILAAVLIASNFPQNSLWLLGLFVAADFLVYGFSLVVFALALKPRKEA</sequence>
<keyword evidence="3" id="KW-1185">Reference proteome</keyword>
<dbReference type="Proteomes" id="UP000191135">
    <property type="component" value="Chromosome"/>
</dbReference>
<feature type="transmembrane region" description="Helical" evidence="1">
    <location>
        <begin position="47"/>
        <end position="67"/>
    </location>
</feature>
<name>A0A1U9Z624_9HYPH</name>
<dbReference type="InterPro" id="IPR005325">
    <property type="entry name" value="DUF308_memb"/>
</dbReference>
<evidence type="ECO:0000256" key="1">
    <source>
        <dbReference type="SAM" id="Phobius"/>
    </source>
</evidence>
<dbReference type="eggNOG" id="COG3247">
    <property type="taxonomic scope" value="Bacteria"/>
</dbReference>
<dbReference type="RefSeq" id="WP_018065460.1">
    <property type="nucleotide sequence ID" value="NZ_AQWH01000013.1"/>
</dbReference>
<evidence type="ECO:0000313" key="3">
    <source>
        <dbReference type="Proteomes" id="UP000191135"/>
    </source>
</evidence>
<feature type="transmembrane region" description="Helical" evidence="1">
    <location>
        <begin position="74"/>
        <end position="92"/>
    </location>
</feature>
<keyword evidence="1" id="KW-0812">Transmembrane</keyword>
<feature type="transmembrane region" description="Helical" evidence="1">
    <location>
        <begin position="98"/>
        <end position="120"/>
    </location>
</feature>
<feature type="transmembrane region" description="Helical" evidence="1">
    <location>
        <begin position="157"/>
        <end position="181"/>
    </location>
</feature>
<dbReference type="KEGG" id="mmed:Mame_03827"/>
<keyword evidence="1" id="KW-1133">Transmembrane helix</keyword>
<organism evidence="2 3">
    <name type="scientific">Martelella mediterranea DSM 17316</name>
    <dbReference type="NCBI Taxonomy" id="1122214"/>
    <lineage>
        <taxon>Bacteria</taxon>
        <taxon>Pseudomonadati</taxon>
        <taxon>Pseudomonadota</taxon>
        <taxon>Alphaproteobacteria</taxon>
        <taxon>Hyphomicrobiales</taxon>
        <taxon>Aurantimonadaceae</taxon>
        <taxon>Martelella</taxon>
    </lineage>
</organism>
<gene>
    <name evidence="2" type="ORF">Mame_03827</name>
</gene>
<feature type="transmembrane region" description="Helical" evidence="1">
    <location>
        <begin position="132"/>
        <end position="151"/>
    </location>
</feature>
<dbReference type="AlphaFoldDB" id="A0A1U9Z624"/>
<keyword evidence="1" id="KW-0472">Membrane</keyword>
<dbReference type="STRING" id="1122214.Mame_03827"/>
<dbReference type="OrthoDB" id="9815400at2"/>
<proteinExistence type="predicted"/>